<gene>
    <name evidence="1" type="ORF">AL548_010525</name>
    <name evidence="2" type="ORF">CRN52_07550</name>
</gene>
<name>A0A2S3RZL5_VIBVL</name>
<protein>
    <submittedName>
        <fullName evidence="2">Uncharacterized protein</fullName>
    </submittedName>
</protein>
<reference evidence="1 3" key="1">
    <citation type="submission" date="2017-12" db="EMBL/GenBank/DDBJ databases">
        <title>FDA dAtabase for Regulatory Grade micrObial Sequences (FDA-ARGOS): Supporting development and validation of Infectious Disease Dx tests.</title>
        <authorList>
            <person name="Hoffmann M."/>
            <person name="Allard M."/>
            <person name="Evans P."/>
            <person name="Brown E."/>
            <person name="Tallon L.J."/>
            <person name="Sadzewicz L."/>
            <person name="Sengamalay N."/>
            <person name="Ott S."/>
            <person name="Godinez A."/>
            <person name="Nagaraj S."/>
            <person name="Vavikolanu K."/>
            <person name="Aluvathingal J."/>
            <person name="Nadendla S."/>
            <person name="Hobson J."/>
            <person name="Sichtig H."/>
        </authorList>
    </citation>
    <scope>NUCLEOTIDE SEQUENCE [LARGE SCALE GENOMIC DNA]</scope>
    <source>
        <strain evidence="3">ATCC 29307</strain>
        <strain evidence="1">FDAARGOS_118</strain>
    </source>
</reference>
<comment type="caution">
    <text evidence="2">The sequence shown here is derived from an EMBL/GenBank/DDBJ whole genome shotgun (WGS) entry which is preliminary data.</text>
</comment>
<evidence type="ECO:0000313" key="4">
    <source>
        <dbReference type="Proteomes" id="UP000237466"/>
    </source>
</evidence>
<evidence type="ECO:0000313" key="3">
    <source>
        <dbReference type="Proteomes" id="UP000054370"/>
    </source>
</evidence>
<evidence type="ECO:0000313" key="1">
    <source>
        <dbReference type="EMBL" id="PNM66713.1"/>
    </source>
</evidence>
<dbReference type="Proteomes" id="UP000054370">
    <property type="component" value="Unassembled WGS sequence"/>
</dbReference>
<dbReference type="Proteomes" id="UP000237466">
    <property type="component" value="Unassembled WGS sequence"/>
</dbReference>
<sequence>MSLRCLYTVLPSFKTNKNTPLRAQKQQTIFFLHFYIDLESEKPFNTPRRPDSSVGRAED</sequence>
<dbReference type="AlphaFoldDB" id="A0A2S3RZL5"/>
<dbReference type="EMBL" id="PDGH01000062">
    <property type="protein sequence ID" value="POB48749.1"/>
    <property type="molecule type" value="Genomic_DNA"/>
</dbReference>
<organism evidence="2 4">
    <name type="scientific">Vibrio vulnificus</name>
    <dbReference type="NCBI Taxonomy" id="672"/>
    <lineage>
        <taxon>Bacteria</taxon>
        <taxon>Pseudomonadati</taxon>
        <taxon>Pseudomonadota</taxon>
        <taxon>Gammaproteobacteria</taxon>
        <taxon>Vibrionales</taxon>
        <taxon>Vibrionaceae</taxon>
        <taxon>Vibrio</taxon>
    </lineage>
</organism>
<proteinExistence type="predicted"/>
<accession>A0A2S3RZL5</accession>
<reference evidence="2 4" key="2">
    <citation type="journal article" date="2018" name="Front. Microbiol.">
        <title>Phylogeny of Vibrio vulnificus from the Analysis of the Core-Genome: Implications for Intra-Species Taxonomy.</title>
        <authorList>
            <person name="Roig F.J."/>
            <person name="Gonzalez-Candelas F."/>
            <person name="Sanjuan E."/>
            <person name="Fouz B."/>
            <person name="Feil E.J."/>
            <person name="Llorens C."/>
            <person name="Baker-Austin C."/>
            <person name="Oliver J.D."/>
            <person name="Danin-Poleg Y."/>
            <person name="Gibas C.J."/>
            <person name="Kashi Y."/>
            <person name="Gulig P.A."/>
            <person name="Morrison S.S."/>
            <person name="Amaro C."/>
        </authorList>
    </citation>
    <scope>NUCLEOTIDE SEQUENCE [LARGE SCALE GENOMIC DNA]</scope>
    <source>
        <strain evidence="2 4">CECT4608</strain>
    </source>
</reference>
<evidence type="ECO:0000313" key="2">
    <source>
        <dbReference type="EMBL" id="POB48749.1"/>
    </source>
</evidence>
<keyword evidence="3" id="KW-1185">Reference proteome</keyword>
<dbReference type="EMBL" id="LOSH02000004">
    <property type="protein sequence ID" value="PNM66713.1"/>
    <property type="molecule type" value="Genomic_DNA"/>
</dbReference>